<organism evidence="9 10">
    <name type="scientific">Hymenobacter negativus</name>
    <dbReference type="NCBI Taxonomy" id="2795026"/>
    <lineage>
        <taxon>Bacteria</taxon>
        <taxon>Pseudomonadati</taxon>
        <taxon>Bacteroidota</taxon>
        <taxon>Cytophagia</taxon>
        <taxon>Cytophagales</taxon>
        <taxon>Hymenobacteraceae</taxon>
        <taxon>Hymenobacter</taxon>
    </lineage>
</organism>
<keyword evidence="7" id="KW-0448">Lipopolysaccharide biosynthesis</keyword>
<comment type="similarity">
    <text evidence="7">Belongs to the glycosyltransferase group 1 family.</text>
</comment>
<proteinExistence type="inferred from homology"/>
<evidence type="ECO:0000256" key="2">
    <source>
        <dbReference type="ARBA" id="ARBA00012621"/>
    </source>
</evidence>
<evidence type="ECO:0000256" key="3">
    <source>
        <dbReference type="ARBA" id="ARBA00019077"/>
    </source>
</evidence>
<dbReference type="InterPro" id="IPR007507">
    <property type="entry name" value="Glycos_transf_N"/>
</dbReference>
<comment type="catalytic activity">
    <reaction evidence="6 7">
        <text>lipid IVA (E. coli) + CMP-3-deoxy-beta-D-manno-octulosonate = alpha-Kdo-(2-&gt;6)-lipid IVA (E. coli) + CMP + H(+)</text>
        <dbReference type="Rhea" id="RHEA:28066"/>
        <dbReference type="ChEBI" id="CHEBI:15378"/>
        <dbReference type="ChEBI" id="CHEBI:58603"/>
        <dbReference type="ChEBI" id="CHEBI:60364"/>
        <dbReference type="ChEBI" id="CHEBI:60377"/>
        <dbReference type="ChEBI" id="CHEBI:85987"/>
        <dbReference type="EC" id="2.4.99.12"/>
    </reaction>
</comment>
<accession>A0ABS0Q2Q2</accession>
<protein>
    <recommendedName>
        <fullName evidence="3 7">3-deoxy-D-manno-octulosonic acid transferase</fullName>
        <shortName evidence="7">Kdo transferase</shortName>
        <ecNumber evidence="2 7">2.4.99.12</ecNumber>
    </recommendedName>
    <alternativeName>
        <fullName evidence="5 7">Lipid IV(A) 3-deoxy-D-manno-octulosonic acid transferase</fullName>
    </alternativeName>
</protein>
<dbReference type="SUPFAM" id="SSF53756">
    <property type="entry name" value="UDP-Glycosyltransferase/glycogen phosphorylase"/>
    <property type="match status" value="1"/>
</dbReference>
<evidence type="ECO:0000256" key="4">
    <source>
        <dbReference type="ARBA" id="ARBA00022679"/>
    </source>
</evidence>
<evidence type="ECO:0000256" key="6">
    <source>
        <dbReference type="ARBA" id="ARBA00049183"/>
    </source>
</evidence>
<evidence type="ECO:0000313" key="9">
    <source>
        <dbReference type="EMBL" id="MBH8556782.1"/>
    </source>
</evidence>
<reference evidence="9 10" key="1">
    <citation type="submission" date="2020-12" db="EMBL/GenBank/DDBJ databases">
        <title>Hymenobacter sp.</title>
        <authorList>
            <person name="Kim M.K."/>
        </authorList>
    </citation>
    <scope>NUCLEOTIDE SEQUENCE [LARGE SCALE GENOMIC DNA]</scope>
    <source>
        <strain evidence="9 10">BT442</strain>
    </source>
</reference>
<dbReference type="Proteomes" id="UP000625631">
    <property type="component" value="Unassembled WGS sequence"/>
</dbReference>
<dbReference type="Gene3D" id="3.40.50.11720">
    <property type="entry name" value="3-Deoxy-D-manno-octulosonic-acid transferase, N-terminal domain"/>
    <property type="match status" value="1"/>
</dbReference>
<comment type="pathway">
    <text evidence="1 7">Bacterial outer membrane biogenesis; LPS core biosynthesis.</text>
</comment>
<dbReference type="EMBL" id="JAEDAE010000001">
    <property type="protein sequence ID" value="MBH8556782.1"/>
    <property type="molecule type" value="Genomic_DNA"/>
</dbReference>
<name>A0ABS0Q2Q2_9BACT</name>
<dbReference type="Gene3D" id="3.40.50.2000">
    <property type="entry name" value="Glycogen Phosphorylase B"/>
    <property type="match status" value="1"/>
</dbReference>
<evidence type="ECO:0000256" key="7">
    <source>
        <dbReference type="RuleBase" id="RU365103"/>
    </source>
</evidence>
<evidence type="ECO:0000313" key="10">
    <source>
        <dbReference type="Proteomes" id="UP000625631"/>
    </source>
</evidence>
<comment type="caution">
    <text evidence="9">The sequence shown here is derived from an EMBL/GenBank/DDBJ whole genome shotgun (WGS) entry which is preliminary data.</text>
</comment>
<feature type="domain" description="3-deoxy-D-manno-octulosonic-acid transferase N-terminal" evidence="8">
    <location>
        <begin position="46"/>
        <end position="207"/>
    </location>
</feature>
<evidence type="ECO:0000259" key="8">
    <source>
        <dbReference type="Pfam" id="PF04413"/>
    </source>
</evidence>
<keyword evidence="7" id="KW-1003">Cell membrane</keyword>
<dbReference type="RefSeq" id="WP_198074141.1">
    <property type="nucleotide sequence ID" value="NZ_JAEDAE010000001.1"/>
</dbReference>
<gene>
    <name evidence="9" type="ORF">I7X13_01915</name>
</gene>
<dbReference type="EC" id="2.4.99.12" evidence="2 7"/>
<dbReference type="PANTHER" id="PTHR42755">
    <property type="entry name" value="3-DEOXY-MANNO-OCTULOSONATE CYTIDYLYLTRANSFERASE"/>
    <property type="match status" value="1"/>
</dbReference>
<keyword evidence="4 7" id="KW-0808">Transferase</keyword>
<comment type="function">
    <text evidence="7">Involved in lipopolysaccharide (LPS) biosynthesis. Catalyzes the transfer of 3-deoxy-D-manno-octulosonate (Kdo) residue(s) from CMP-Kdo to lipid IV(A), the tetraacyldisaccharide-1,4'-bisphosphate precursor of lipid A.</text>
</comment>
<dbReference type="Pfam" id="PF04413">
    <property type="entry name" value="Glycos_transf_N"/>
    <property type="match status" value="1"/>
</dbReference>
<evidence type="ECO:0000256" key="5">
    <source>
        <dbReference type="ARBA" id="ARBA00031445"/>
    </source>
</evidence>
<dbReference type="InterPro" id="IPR038107">
    <property type="entry name" value="Glycos_transf_N_sf"/>
</dbReference>
<sequence length="421" mass="46876">MLFLYDIALGLYGLLLRLLAPFVPKAAAWVTGRRGLLAHIRQTIGADAAPRVWFHCASLGEFEQGRPLIDTYRQAHPGTKVVLTFFSPSGYEVRKNWPGADYIFYLPLDTRANARAFLDAVQPRLVVFVKYEFWYHFLSEAFRRRIPAIVVSAIFRPEQVFFKPWGGFFRKILGRFAHIFTQNEASAQLLRDAGMDRVSIAGDTRFDTVVATALAPARALPLVDAFVADGAPVLVVGSSWNEDLPVLRPLLERYGAELRVLIAPHEVTETNIRQVETTLPGPVQRYSQAEAATVAQARVLLFDNVGLLSQLYRFGEYAYVGGAFGKGLHNTLEAAAFGLPLFFGPTYAKFQEAVELVELKAAFPVRDGAELLAAFAFLWNDDAARLRLQDTILDYVHDQAGATRTIMAALRTLTPAPNENR</sequence>
<dbReference type="PANTHER" id="PTHR42755:SF1">
    <property type="entry name" value="3-DEOXY-D-MANNO-OCTULOSONIC ACID TRANSFERASE, MITOCHONDRIAL-RELATED"/>
    <property type="match status" value="1"/>
</dbReference>
<keyword evidence="7" id="KW-0472">Membrane</keyword>
<dbReference type="InterPro" id="IPR039901">
    <property type="entry name" value="Kdotransferase"/>
</dbReference>
<dbReference type="GO" id="GO:0016740">
    <property type="term" value="F:transferase activity"/>
    <property type="evidence" value="ECO:0007669"/>
    <property type="project" value="UniProtKB-KW"/>
</dbReference>
<evidence type="ECO:0000256" key="1">
    <source>
        <dbReference type="ARBA" id="ARBA00004713"/>
    </source>
</evidence>
<keyword evidence="10" id="KW-1185">Reference proteome</keyword>
<comment type="subcellular location">
    <subcellularLocation>
        <location evidence="7">Cell membrane</location>
    </subcellularLocation>
</comment>